<accession>X1R169</accession>
<evidence type="ECO:0000259" key="1">
    <source>
        <dbReference type="Pfam" id="PF18480"/>
    </source>
</evidence>
<feature type="domain" description="DUF5615" evidence="1">
    <location>
        <begin position="12"/>
        <end position="111"/>
    </location>
</feature>
<dbReference type="InterPro" id="IPR041049">
    <property type="entry name" value="DUF5615"/>
</dbReference>
<dbReference type="AlphaFoldDB" id="X1R169"/>
<organism evidence="2">
    <name type="scientific">marine sediment metagenome</name>
    <dbReference type="NCBI Taxonomy" id="412755"/>
    <lineage>
        <taxon>unclassified sequences</taxon>
        <taxon>metagenomes</taxon>
        <taxon>ecological metagenomes</taxon>
    </lineage>
</organism>
<comment type="caution">
    <text evidence="2">The sequence shown here is derived from an EMBL/GenBank/DDBJ whole genome shotgun (WGS) entry which is preliminary data.</text>
</comment>
<proteinExistence type="predicted"/>
<feature type="non-terminal residue" evidence="2">
    <location>
        <position position="120"/>
    </location>
</feature>
<gene>
    <name evidence="2" type="ORF">S06H3_53465</name>
</gene>
<dbReference type="Pfam" id="PF18480">
    <property type="entry name" value="DUF5615"/>
    <property type="match status" value="1"/>
</dbReference>
<evidence type="ECO:0000313" key="2">
    <source>
        <dbReference type="EMBL" id="GAI56855.1"/>
    </source>
</evidence>
<reference evidence="2" key="1">
    <citation type="journal article" date="2014" name="Front. Microbiol.">
        <title>High frequency of phylogenetically diverse reductive dehalogenase-homologous genes in deep subseafloor sedimentary metagenomes.</title>
        <authorList>
            <person name="Kawai M."/>
            <person name="Futagami T."/>
            <person name="Toyoda A."/>
            <person name="Takaki Y."/>
            <person name="Nishi S."/>
            <person name="Hori S."/>
            <person name="Arai W."/>
            <person name="Tsubouchi T."/>
            <person name="Morono Y."/>
            <person name="Uchiyama I."/>
            <person name="Ito T."/>
            <person name="Fujiyama A."/>
            <person name="Inagaki F."/>
            <person name="Takami H."/>
        </authorList>
    </citation>
    <scope>NUCLEOTIDE SEQUENCE</scope>
    <source>
        <strain evidence="2">Expedition CK06-06</strain>
    </source>
</reference>
<name>X1R169_9ZZZZ</name>
<dbReference type="EMBL" id="BARV01034090">
    <property type="protein sequence ID" value="GAI56855.1"/>
    <property type="molecule type" value="Genomic_DNA"/>
</dbReference>
<sequence>MSSLVSKNTKLKFLLDENVKRELLQFLKSKAFDVIFKPKGLSNGKLAEFSSSEQRILVTNDEDFTEFTKEEIFSVVWLRIPQDKLEILLKSFSKLLKNTKLKEFEGNIITLYEDKFETSS</sequence>
<protein>
    <recommendedName>
        <fullName evidence="1">DUF5615 domain-containing protein</fullName>
    </recommendedName>
</protein>